<evidence type="ECO:0000256" key="2">
    <source>
        <dbReference type="SAM" id="SignalP"/>
    </source>
</evidence>
<keyword evidence="2" id="KW-0732">Signal</keyword>
<feature type="domain" description="Xaa-Pro dipeptidyl-peptidase C-terminal" evidence="3">
    <location>
        <begin position="293"/>
        <end position="568"/>
    </location>
</feature>
<dbReference type="Pfam" id="PF08530">
    <property type="entry name" value="PepX_C"/>
    <property type="match status" value="1"/>
</dbReference>
<dbReference type="SUPFAM" id="SSF49785">
    <property type="entry name" value="Galactose-binding domain-like"/>
    <property type="match status" value="1"/>
</dbReference>
<dbReference type="Proteomes" id="UP001501057">
    <property type="component" value="Unassembled WGS sequence"/>
</dbReference>
<dbReference type="Gene3D" id="2.60.120.260">
    <property type="entry name" value="Galactose-binding domain-like"/>
    <property type="match status" value="1"/>
</dbReference>
<dbReference type="Gene3D" id="3.40.50.1820">
    <property type="entry name" value="alpha/beta hydrolase"/>
    <property type="match status" value="1"/>
</dbReference>
<comment type="caution">
    <text evidence="4">The sequence shown here is derived from an EMBL/GenBank/DDBJ whole genome shotgun (WGS) entry which is preliminary data.</text>
</comment>
<proteinExistence type="predicted"/>
<feature type="signal peptide" evidence="2">
    <location>
        <begin position="1"/>
        <end position="31"/>
    </location>
</feature>
<dbReference type="InterPro" id="IPR013736">
    <property type="entry name" value="Xaa-Pro_dipept_C"/>
</dbReference>
<organism evidence="4 5">
    <name type="scientific">Aeromicrobium alkaliterrae</name>
    <dbReference type="NCBI Taxonomy" id="302168"/>
    <lineage>
        <taxon>Bacteria</taxon>
        <taxon>Bacillati</taxon>
        <taxon>Actinomycetota</taxon>
        <taxon>Actinomycetes</taxon>
        <taxon>Propionibacteriales</taxon>
        <taxon>Nocardioidaceae</taxon>
        <taxon>Aeromicrobium</taxon>
    </lineage>
</organism>
<dbReference type="EMBL" id="BAAAME010000002">
    <property type="protein sequence ID" value="GAA1731253.1"/>
    <property type="molecule type" value="Genomic_DNA"/>
</dbReference>
<accession>A0ABN2JLD3</accession>
<dbReference type="SMART" id="SM00939">
    <property type="entry name" value="PepX_C"/>
    <property type="match status" value="1"/>
</dbReference>
<dbReference type="InterPro" id="IPR029058">
    <property type="entry name" value="AB_hydrolase_fold"/>
</dbReference>
<evidence type="ECO:0000313" key="5">
    <source>
        <dbReference type="Proteomes" id="UP001501057"/>
    </source>
</evidence>
<dbReference type="RefSeq" id="WP_344198354.1">
    <property type="nucleotide sequence ID" value="NZ_BAAAME010000002.1"/>
</dbReference>
<dbReference type="SUPFAM" id="SSF53474">
    <property type="entry name" value="alpha/beta-Hydrolases"/>
    <property type="match status" value="1"/>
</dbReference>
<dbReference type="InterPro" id="IPR008979">
    <property type="entry name" value="Galactose-bd-like_sf"/>
</dbReference>
<keyword evidence="1" id="KW-0378">Hydrolase</keyword>
<evidence type="ECO:0000259" key="3">
    <source>
        <dbReference type="SMART" id="SM00939"/>
    </source>
</evidence>
<feature type="chain" id="PRO_5045313827" description="Xaa-Pro dipeptidyl-peptidase C-terminal domain-containing protein" evidence="2">
    <location>
        <begin position="32"/>
        <end position="638"/>
    </location>
</feature>
<evidence type="ECO:0000313" key="4">
    <source>
        <dbReference type="EMBL" id="GAA1731253.1"/>
    </source>
</evidence>
<sequence length="638" mass="66202">MNPLRRASLIVAAVGLLAPFLVVTSSSPALADTATEQIRFTTSDGVQLQTTLTGPGPITARPTVIEFTPYGPGSATFTPDENYNHLLVQLRGTGSSSGSFDALGPRSQQDVSETLQWACQQPWSNGRLGLHGFSASAIIVYNSMHLELPCVDTATLRSGTFELYRDLLVPGGVSNIVPGAAVILGIGGLALMQGPNRLATDPLASVDAIVGLLDSGVQAGLLHPTLDAFWRDRGFRGDANDLPILAVNGIFDVESRGAFEGYQELRDNGSHLLLAGGHDGYPAGTDGGQADMQAWFDHYLRDIDNGITDEPAVQLTLSDGDREDMLAGQLLHRDATDWPVPGTTWEALNLDATSSGTAHTLNDGSLTFGPAKQAGPQTYVPLPTNPLATDSPTASLLGVAGLNMLTAAIPGLNDMNGLIGLPGLSYTSPALAEDVVAAGPASLEVNLSTTSPETAIWAVVSDVHPDGTAHPLTVGRLLSSFPDIVEEKSLKDENGTVVQPYGDYSTKTPLAGFLAPRLYQVELWPIANRFKEGHRIRLDIVGASAFSLPTIPGINTVNVGGTSGSRLLFPVLPESDLSAALPAPAAVAPPAVVAPPAAPAAQPTASTPPAAPVAAVLTSLLKTVGGLVPGLGSLLGRR</sequence>
<protein>
    <recommendedName>
        <fullName evidence="3">Xaa-Pro dipeptidyl-peptidase C-terminal domain-containing protein</fullName>
    </recommendedName>
</protein>
<dbReference type="InterPro" id="IPR005674">
    <property type="entry name" value="CocE/Ser_esterase"/>
</dbReference>
<gene>
    <name evidence="4" type="ORF">GCM10009710_09890</name>
</gene>
<dbReference type="Pfam" id="PF02129">
    <property type="entry name" value="Peptidase_S15"/>
    <property type="match status" value="1"/>
</dbReference>
<name>A0ABN2JLD3_9ACTN</name>
<dbReference type="InterPro" id="IPR000383">
    <property type="entry name" value="Xaa-Pro-like_dom"/>
</dbReference>
<reference evidence="4 5" key="1">
    <citation type="journal article" date="2019" name="Int. J. Syst. Evol. Microbiol.">
        <title>The Global Catalogue of Microorganisms (GCM) 10K type strain sequencing project: providing services to taxonomists for standard genome sequencing and annotation.</title>
        <authorList>
            <consortium name="The Broad Institute Genomics Platform"/>
            <consortium name="The Broad Institute Genome Sequencing Center for Infectious Disease"/>
            <person name="Wu L."/>
            <person name="Ma J."/>
        </authorList>
    </citation>
    <scope>NUCLEOTIDE SEQUENCE [LARGE SCALE GENOMIC DNA]</scope>
    <source>
        <strain evidence="4 5">JCM 13518</strain>
    </source>
</reference>
<evidence type="ECO:0000256" key="1">
    <source>
        <dbReference type="ARBA" id="ARBA00022801"/>
    </source>
</evidence>
<dbReference type="NCBIfam" id="TIGR00976">
    <property type="entry name" value="CocE_NonD"/>
    <property type="match status" value="1"/>
</dbReference>
<keyword evidence="5" id="KW-1185">Reference proteome</keyword>